<dbReference type="InterPro" id="IPR036286">
    <property type="entry name" value="LexA/Signal_pep-like_sf"/>
</dbReference>
<sequence length="116" mass="12745">MNQAMPLPITSAGSTKPPYIHAIQFDGELYFKATGDGMKPTINPSDYVGITACSHYQGSGIYLIETNGLVQICRLSRHRNGICIITDNPVYENEIVPEHMFRVLAKADCVLKKCAA</sequence>
<dbReference type="SUPFAM" id="SSF51306">
    <property type="entry name" value="LexA/Signal peptidase"/>
    <property type="match status" value="1"/>
</dbReference>
<dbReference type="InterPro" id="IPR015927">
    <property type="entry name" value="Peptidase_S24_S26A/B/C"/>
</dbReference>
<gene>
    <name evidence="2" type="ORF">LVJ82_15585</name>
</gene>
<dbReference type="CDD" id="cd06529">
    <property type="entry name" value="S24_LexA-like"/>
    <property type="match status" value="1"/>
</dbReference>
<evidence type="ECO:0000313" key="2">
    <source>
        <dbReference type="EMBL" id="UOO88859.1"/>
    </source>
</evidence>
<dbReference type="EMBL" id="CP091511">
    <property type="protein sequence ID" value="UOO88859.1"/>
    <property type="molecule type" value="Genomic_DNA"/>
</dbReference>
<dbReference type="Pfam" id="PF00717">
    <property type="entry name" value="Peptidase_S24"/>
    <property type="match status" value="1"/>
</dbReference>
<dbReference type="RefSeq" id="WP_058357456.1">
    <property type="nucleotide sequence ID" value="NZ_CABKVG010000010.1"/>
</dbReference>
<protein>
    <submittedName>
        <fullName evidence="2">Helix-turn-helix transcriptional regulator</fullName>
    </submittedName>
</protein>
<keyword evidence="3" id="KW-1185">Reference proteome</keyword>
<dbReference type="InterPro" id="IPR039418">
    <property type="entry name" value="LexA-like"/>
</dbReference>
<evidence type="ECO:0000259" key="1">
    <source>
        <dbReference type="Pfam" id="PF00717"/>
    </source>
</evidence>
<organism evidence="2 3">
    <name type="scientific">Vitreoscilla massiliensis</name>
    <dbReference type="NCBI Taxonomy" id="1689272"/>
    <lineage>
        <taxon>Bacteria</taxon>
        <taxon>Pseudomonadati</taxon>
        <taxon>Pseudomonadota</taxon>
        <taxon>Betaproteobacteria</taxon>
        <taxon>Neisseriales</taxon>
        <taxon>Neisseriaceae</taxon>
        <taxon>Vitreoscilla</taxon>
    </lineage>
</organism>
<dbReference type="Proteomes" id="UP000832011">
    <property type="component" value="Chromosome"/>
</dbReference>
<name>A0ABY4E018_9NEIS</name>
<proteinExistence type="predicted"/>
<reference evidence="2 3" key="1">
    <citation type="journal article" date="2022" name="Res Sq">
        <title>Evolution of multicellular longitudinally dividing oral cavity symbionts (Neisseriaceae).</title>
        <authorList>
            <person name="Nyongesa S."/>
            <person name="Weber P."/>
            <person name="Bernet E."/>
            <person name="Pullido F."/>
            <person name="Nieckarz M."/>
            <person name="Delaby M."/>
            <person name="Nieves C."/>
            <person name="Viehboeck T."/>
            <person name="Krause N."/>
            <person name="Rivera-Millot A."/>
            <person name="Nakamura A."/>
            <person name="Vischer N."/>
            <person name="VanNieuwenhze M."/>
            <person name="Brun Y."/>
            <person name="Cava F."/>
            <person name="Bulgheresi S."/>
            <person name="Veyrier F."/>
        </authorList>
    </citation>
    <scope>NUCLEOTIDE SEQUENCE [LARGE SCALE GENOMIC DNA]</scope>
    <source>
        <strain evidence="2 3">SN4</strain>
    </source>
</reference>
<accession>A0ABY4E018</accession>
<feature type="domain" description="Peptidase S24/S26A/S26B/S26C" evidence="1">
    <location>
        <begin position="30"/>
        <end position="106"/>
    </location>
</feature>
<dbReference type="Gene3D" id="2.10.109.10">
    <property type="entry name" value="Umud Fragment, subunit A"/>
    <property type="match status" value="1"/>
</dbReference>
<evidence type="ECO:0000313" key="3">
    <source>
        <dbReference type="Proteomes" id="UP000832011"/>
    </source>
</evidence>